<dbReference type="AlphaFoldDB" id="A0A8S2PZT9"/>
<reference evidence="7" key="1">
    <citation type="submission" date="2021-02" db="EMBL/GenBank/DDBJ databases">
        <authorList>
            <person name="Nowell W R."/>
        </authorList>
    </citation>
    <scope>NUCLEOTIDE SEQUENCE</scope>
</reference>
<dbReference type="InterPro" id="IPR051877">
    <property type="entry name" value="Centriole_BasalBody_StrucProt"/>
</dbReference>
<feature type="coiled-coil region" evidence="5">
    <location>
        <begin position="96"/>
        <end position="130"/>
    </location>
</feature>
<comment type="subcellular location">
    <subcellularLocation>
        <location evidence="1">Cytoplasm</location>
        <location evidence="1">Cytoskeleton</location>
        <location evidence="1">Microtubule organizing center</location>
        <location evidence="1">Centrosome</location>
        <location evidence="1">Centriole</location>
    </subcellularLocation>
</comment>
<sequence>MYSSRRNRQINDLHNNQTTTRMTTSALSSRSSSHSNRRATRSKMSLNGTLPFRLPSTNQVENRDREIERLHRVLDGGRSSDALSFEARLRSNEKIISNQNAQIDFLHETNRALERRVQELSELKRNLSDKQFEERIRNNDLLRDIKDFDRLARKVQADKDYTVEVADRELTEAKIEIQQNLREMQSLDAKVASLTTVRILINCPFFSI</sequence>
<organism evidence="7 8">
    <name type="scientific">Rotaria magnacalcarata</name>
    <dbReference type="NCBI Taxonomy" id="392030"/>
    <lineage>
        <taxon>Eukaryota</taxon>
        <taxon>Metazoa</taxon>
        <taxon>Spiralia</taxon>
        <taxon>Gnathifera</taxon>
        <taxon>Rotifera</taxon>
        <taxon>Eurotatoria</taxon>
        <taxon>Bdelloidea</taxon>
        <taxon>Philodinida</taxon>
        <taxon>Philodinidae</taxon>
        <taxon>Rotaria</taxon>
    </lineage>
</organism>
<keyword evidence="5" id="KW-0175">Coiled coil</keyword>
<keyword evidence="2" id="KW-0963">Cytoplasm</keyword>
<evidence type="ECO:0000313" key="8">
    <source>
        <dbReference type="Proteomes" id="UP000681720"/>
    </source>
</evidence>
<feature type="region of interest" description="Disordered" evidence="6">
    <location>
        <begin position="1"/>
        <end position="56"/>
    </location>
</feature>
<gene>
    <name evidence="7" type="ORF">GIL414_LOCUS15739</name>
</gene>
<dbReference type="EMBL" id="CAJOBJ010007003">
    <property type="protein sequence ID" value="CAF4075117.1"/>
    <property type="molecule type" value="Genomic_DNA"/>
</dbReference>
<evidence type="ECO:0000256" key="3">
    <source>
        <dbReference type="ARBA" id="ARBA00023212"/>
    </source>
</evidence>
<dbReference type="GO" id="GO:0005814">
    <property type="term" value="C:centriole"/>
    <property type="evidence" value="ECO:0007669"/>
    <property type="project" value="UniProtKB-SubCell"/>
</dbReference>
<dbReference type="PANTHER" id="PTHR20544">
    <property type="entry name" value="CENTROSOMAL PROTEIN CEP135"/>
    <property type="match status" value="1"/>
</dbReference>
<evidence type="ECO:0000256" key="6">
    <source>
        <dbReference type="SAM" id="MobiDB-lite"/>
    </source>
</evidence>
<name>A0A8S2PZT9_9BILA</name>
<protein>
    <submittedName>
        <fullName evidence="7">Uncharacterized protein</fullName>
    </submittedName>
</protein>
<evidence type="ECO:0000256" key="2">
    <source>
        <dbReference type="ARBA" id="ARBA00022490"/>
    </source>
</evidence>
<proteinExistence type="inferred from homology"/>
<comment type="caution">
    <text evidence="7">The sequence shown here is derived from an EMBL/GenBank/DDBJ whole genome shotgun (WGS) entry which is preliminary data.</text>
</comment>
<feature type="coiled-coil region" evidence="5">
    <location>
        <begin position="163"/>
        <end position="190"/>
    </location>
</feature>
<evidence type="ECO:0000256" key="4">
    <source>
        <dbReference type="ARBA" id="ARBA00038123"/>
    </source>
</evidence>
<evidence type="ECO:0000256" key="1">
    <source>
        <dbReference type="ARBA" id="ARBA00004114"/>
    </source>
</evidence>
<accession>A0A8S2PZT9</accession>
<comment type="similarity">
    <text evidence="4">Belongs to the CEP135/TSGA10 family.</text>
</comment>
<feature type="compositionally biased region" description="Low complexity" evidence="6">
    <location>
        <begin position="18"/>
        <end position="34"/>
    </location>
</feature>
<dbReference type="PANTHER" id="PTHR20544:SF0">
    <property type="entry name" value="NUCLEOPROTEIN TPR_MLP1 DOMAIN-CONTAINING PROTEIN"/>
    <property type="match status" value="1"/>
</dbReference>
<dbReference type="Proteomes" id="UP000681720">
    <property type="component" value="Unassembled WGS sequence"/>
</dbReference>
<evidence type="ECO:0000256" key="5">
    <source>
        <dbReference type="SAM" id="Coils"/>
    </source>
</evidence>
<evidence type="ECO:0000313" key="7">
    <source>
        <dbReference type="EMBL" id="CAF4075117.1"/>
    </source>
</evidence>
<keyword evidence="3" id="KW-0206">Cytoskeleton</keyword>